<evidence type="ECO:0000256" key="3">
    <source>
        <dbReference type="ARBA" id="ARBA00023125"/>
    </source>
</evidence>
<dbReference type="SMART" id="SM00422">
    <property type="entry name" value="HTH_MERR"/>
    <property type="match status" value="1"/>
</dbReference>
<organism evidence="6 7">
    <name type="scientific">Streptomyces paromomycinus</name>
    <name type="common">Streptomyces rimosus subsp. paromomycinus</name>
    <dbReference type="NCBI Taxonomy" id="92743"/>
    <lineage>
        <taxon>Bacteria</taxon>
        <taxon>Bacillati</taxon>
        <taxon>Actinomycetota</taxon>
        <taxon>Actinomycetes</taxon>
        <taxon>Kitasatosporales</taxon>
        <taxon>Streptomycetaceae</taxon>
        <taxon>Streptomyces</taxon>
    </lineage>
</organism>
<dbReference type="GO" id="GO:0003677">
    <property type="term" value="F:DNA binding"/>
    <property type="evidence" value="ECO:0007669"/>
    <property type="project" value="UniProtKB-KW"/>
</dbReference>
<evidence type="ECO:0000256" key="4">
    <source>
        <dbReference type="ARBA" id="ARBA00023163"/>
    </source>
</evidence>
<dbReference type="Gene3D" id="1.10.1660.10">
    <property type="match status" value="1"/>
</dbReference>
<proteinExistence type="predicted"/>
<keyword evidence="4" id="KW-0804">Transcription</keyword>
<keyword evidence="7" id="KW-1185">Reference proteome</keyword>
<dbReference type="EMBL" id="BHZD01000001">
    <property type="protein sequence ID" value="GCD45996.1"/>
    <property type="molecule type" value="Genomic_DNA"/>
</dbReference>
<dbReference type="SUPFAM" id="SSF46955">
    <property type="entry name" value="Putative DNA-binding domain"/>
    <property type="match status" value="1"/>
</dbReference>
<dbReference type="PANTHER" id="PTHR30204">
    <property type="entry name" value="REDOX-CYCLING DRUG-SENSING TRANSCRIPTIONAL ACTIVATOR SOXR"/>
    <property type="match status" value="1"/>
</dbReference>
<dbReference type="AlphaFoldDB" id="A0A401W9I3"/>
<evidence type="ECO:0000256" key="2">
    <source>
        <dbReference type="ARBA" id="ARBA00023015"/>
    </source>
</evidence>
<sequence length="173" mass="19132">MPFSPTYRAKGSAGASGPRDIDRAQVIELPAPTARAGQGEFVRDADTVGLGAALRIGEMVDATGVSERLLRYYESRGLLTPRRTNRGHRLYTQADVARVRLIRLLLDGGMSTKDIQFLLECVHEEVDLTSVCGQLDSVLEREFGRITREIRSLELTRQYIAVLTGRTLQGQVS</sequence>
<protein>
    <submittedName>
        <fullName evidence="6">MerR family transcriptional regulator</fullName>
    </submittedName>
</protein>
<accession>A0A401W9I3</accession>
<gene>
    <name evidence="6" type="ORF">GKJPGBOP_05742</name>
</gene>
<dbReference type="InterPro" id="IPR047057">
    <property type="entry name" value="MerR_fam"/>
</dbReference>
<comment type="caution">
    <text evidence="6">The sequence shown here is derived from an EMBL/GenBank/DDBJ whole genome shotgun (WGS) entry which is preliminary data.</text>
</comment>
<evidence type="ECO:0000256" key="1">
    <source>
        <dbReference type="ARBA" id="ARBA00022491"/>
    </source>
</evidence>
<keyword evidence="3" id="KW-0238">DNA-binding</keyword>
<feature type="domain" description="HTH merR-type" evidence="5">
    <location>
        <begin position="53"/>
        <end position="121"/>
    </location>
</feature>
<dbReference type="GO" id="GO:0003700">
    <property type="term" value="F:DNA-binding transcription factor activity"/>
    <property type="evidence" value="ECO:0007669"/>
    <property type="project" value="InterPro"/>
</dbReference>
<evidence type="ECO:0000313" key="6">
    <source>
        <dbReference type="EMBL" id="GCD45996.1"/>
    </source>
</evidence>
<keyword evidence="1" id="KW-0678">Repressor</keyword>
<dbReference type="RefSeq" id="WP_246177571.1">
    <property type="nucleotide sequence ID" value="NZ_BHZD01000001.1"/>
</dbReference>
<dbReference type="PRINTS" id="PR00040">
    <property type="entry name" value="HTHMERR"/>
</dbReference>
<dbReference type="PANTHER" id="PTHR30204:SF69">
    <property type="entry name" value="MERR-FAMILY TRANSCRIPTIONAL REGULATOR"/>
    <property type="match status" value="1"/>
</dbReference>
<dbReference type="PROSITE" id="PS50937">
    <property type="entry name" value="HTH_MERR_2"/>
    <property type="match status" value="1"/>
</dbReference>
<keyword evidence="2" id="KW-0805">Transcription regulation</keyword>
<dbReference type="InterPro" id="IPR009061">
    <property type="entry name" value="DNA-bd_dom_put_sf"/>
</dbReference>
<reference evidence="6 7" key="1">
    <citation type="submission" date="2018-11" db="EMBL/GenBank/DDBJ databases">
        <title>Whole genome sequence of Streptomyces paromomycinus NBRC 15454(T).</title>
        <authorList>
            <person name="Komaki H."/>
            <person name="Tamura T."/>
        </authorList>
    </citation>
    <scope>NUCLEOTIDE SEQUENCE [LARGE SCALE GENOMIC DNA]</scope>
    <source>
        <strain evidence="6 7">NBRC 15454</strain>
    </source>
</reference>
<dbReference type="InterPro" id="IPR000551">
    <property type="entry name" value="MerR-type_HTH_dom"/>
</dbReference>
<evidence type="ECO:0000259" key="5">
    <source>
        <dbReference type="PROSITE" id="PS50937"/>
    </source>
</evidence>
<name>A0A401W9I3_STREY</name>
<dbReference type="Pfam" id="PF13411">
    <property type="entry name" value="MerR_1"/>
    <property type="match status" value="1"/>
</dbReference>
<evidence type="ECO:0000313" key="7">
    <source>
        <dbReference type="Proteomes" id="UP000286746"/>
    </source>
</evidence>
<dbReference type="Proteomes" id="UP000286746">
    <property type="component" value="Unassembled WGS sequence"/>
</dbReference>